<dbReference type="Pfam" id="PF04672">
    <property type="entry name" value="Methyltransf_19"/>
    <property type="match status" value="1"/>
</dbReference>
<comment type="caution">
    <text evidence="2">The sequence shown here is derived from an EMBL/GenBank/DDBJ whole genome shotgun (WGS) entry which is preliminary data.</text>
</comment>
<dbReference type="Proteomes" id="UP000569329">
    <property type="component" value="Unassembled WGS sequence"/>
</dbReference>
<reference evidence="2 3" key="1">
    <citation type="submission" date="2020-07" db="EMBL/GenBank/DDBJ databases">
        <title>Sequencing the genomes of 1000 actinobacteria strains.</title>
        <authorList>
            <person name="Klenk H.-P."/>
        </authorList>
    </citation>
    <scope>NUCLEOTIDE SEQUENCE [LARGE SCALE GENOMIC DNA]</scope>
    <source>
        <strain evidence="2 3">DSM 45975</strain>
    </source>
</reference>
<sequence length="139" mass="15281">MGRGRHERSDDPYRQPPEVAAGVDVDSPNSARMYDYYLGGAANFAVDREAAEAGLVAMLYARHYAQANRSFLGRAVTHLCRRGIDQFLDLGSGVPTVGNVHDIAGRHNPRARVAYVDHEPVAVAHAHRMLADYDHVTIT</sequence>
<feature type="region of interest" description="Disordered" evidence="1">
    <location>
        <begin position="1"/>
        <end position="25"/>
    </location>
</feature>
<gene>
    <name evidence="2" type="ORF">FHX42_001247</name>
</gene>
<dbReference type="InterPro" id="IPR029063">
    <property type="entry name" value="SAM-dependent_MTases_sf"/>
</dbReference>
<evidence type="ECO:0000313" key="3">
    <source>
        <dbReference type="Proteomes" id="UP000569329"/>
    </source>
</evidence>
<dbReference type="InterPro" id="IPR006764">
    <property type="entry name" value="SAM_dep_MeTrfase_SAV2177_type"/>
</dbReference>
<evidence type="ECO:0000256" key="1">
    <source>
        <dbReference type="SAM" id="MobiDB-lite"/>
    </source>
</evidence>
<name>A0A839DYT3_9PSEU</name>
<proteinExistence type="predicted"/>
<organism evidence="2 3">
    <name type="scientific">Halosaccharopolyspora lacisalsi</name>
    <dbReference type="NCBI Taxonomy" id="1000566"/>
    <lineage>
        <taxon>Bacteria</taxon>
        <taxon>Bacillati</taxon>
        <taxon>Actinomycetota</taxon>
        <taxon>Actinomycetes</taxon>
        <taxon>Pseudonocardiales</taxon>
        <taxon>Pseudonocardiaceae</taxon>
        <taxon>Halosaccharopolyspora</taxon>
    </lineage>
</organism>
<accession>A0A839DYT3</accession>
<evidence type="ECO:0008006" key="4">
    <source>
        <dbReference type="Google" id="ProtNLM"/>
    </source>
</evidence>
<dbReference type="SUPFAM" id="SSF53335">
    <property type="entry name" value="S-adenosyl-L-methionine-dependent methyltransferases"/>
    <property type="match status" value="1"/>
</dbReference>
<evidence type="ECO:0000313" key="2">
    <source>
        <dbReference type="EMBL" id="MBA8823918.1"/>
    </source>
</evidence>
<dbReference type="EMBL" id="JACGWZ010000001">
    <property type="protein sequence ID" value="MBA8823918.1"/>
    <property type="molecule type" value="Genomic_DNA"/>
</dbReference>
<dbReference type="AlphaFoldDB" id="A0A839DYT3"/>
<protein>
    <recommendedName>
        <fullName evidence="4">S-adenosyl methyltransferase</fullName>
    </recommendedName>
</protein>
<dbReference type="Gene3D" id="3.40.50.150">
    <property type="entry name" value="Vaccinia Virus protein VP39"/>
    <property type="match status" value="1"/>
</dbReference>
<keyword evidence="3" id="KW-1185">Reference proteome</keyword>